<feature type="domain" description="Type I restriction modification DNA specificity" evidence="7">
    <location>
        <begin position="239"/>
        <end position="417"/>
    </location>
</feature>
<feature type="coiled-coil region" evidence="5">
    <location>
        <begin position="184"/>
        <end position="215"/>
    </location>
</feature>
<dbReference type="AlphaFoldDB" id="A0A2K9EAT3"/>
<proteinExistence type="inferred from homology"/>
<comment type="subunit">
    <text evidence="4">The methyltransferase is composed of M and S polypeptides.</text>
</comment>
<evidence type="ECO:0000259" key="7">
    <source>
        <dbReference type="Pfam" id="PF01420"/>
    </source>
</evidence>
<keyword evidence="5" id="KW-0175">Coiled coil</keyword>
<dbReference type="Proteomes" id="UP000233534">
    <property type="component" value="Chromosome"/>
</dbReference>
<dbReference type="SUPFAM" id="SSF116734">
    <property type="entry name" value="DNA methylase specificity domain"/>
    <property type="match status" value="2"/>
</dbReference>
<dbReference type="Pfam" id="PF01420">
    <property type="entry name" value="Methylase_S"/>
    <property type="match status" value="2"/>
</dbReference>
<dbReference type="InterPro" id="IPR051212">
    <property type="entry name" value="Type-I_RE_S_subunit"/>
</dbReference>
<feature type="domain" description="Type I restriction modification DNA specificity" evidence="7">
    <location>
        <begin position="22"/>
        <end position="202"/>
    </location>
</feature>
<dbReference type="EMBL" id="CP025197">
    <property type="protein sequence ID" value="AUG57264.1"/>
    <property type="molecule type" value="Genomic_DNA"/>
</dbReference>
<keyword evidence="2" id="KW-0680">Restriction system</keyword>
<comment type="similarity">
    <text evidence="1">Belongs to the type-I restriction system S methylase family.</text>
</comment>
<evidence type="ECO:0000313" key="8">
    <source>
        <dbReference type="EMBL" id="AUG57264.1"/>
    </source>
</evidence>
<dbReference type="PANTHER" id="PTHR43140:SF1">
    <property type="entry name" value="TYPE I RESTRICTION ENZYME ECOKI SPECIFICITY SUBUNIT"/>
    <property type="match status" value="1"/>
</dbReference>
<keyword evidence="3" id="KW-0238">DNA-binding</keyword>
<dbReference type="REBASE" id="228565">
    <property type="entry name" value="S.HsaGGR1ORF6685P"/>
</dbReference>
<sequence length="514" mass="60159">MSKYKRYERYKDSGIEWIGEIPEHWEITKLKYICSESAVYGLNESAENYVEEGVRFIRTTDIDNKGNLDNSMGGVFLPEEKVKGYILKTGDLLVSRSGSLGTSLYFDEDKYGKCSYAGYLVKFRANSKNCPKFLFYFSKSNIFYIQIQLALVSSTISNFNGNKYANMILPLPSYYEQKAISNFLDQKTAEIDSLIADKEKLIELLQEKRQAIITEAVTKGLNPNVRMKDSGIEWIGEVPEHWKVTKVKYFYDICLGKMIQPNRKDYSDTLEYYLCSINVTWDGIDISNLKEMWFSNDDKKKYSIKSGDLIVCEGGDAGRASIWDGSVENCYIQNAVHRVREKKNSSNKYLYYWLYFLKHAGYIDLICNKATIMHYTYEKFLNTVLIIPDLSEQQEISNYLDKKIAEINSLRKEIEWQIQKLKEYRQSLISEAVTGKIDVRDYKDEGMSNLNLIKKVERRVSRMKNETIYLDRDMNQRFEKEFEAAKKDWEKGKQEYEKQKRDNDKSNFKPSDRT</sequence>
<name>A0A2K9EAT3_9FIRM</name>
<organism evidence="8 9">
    <name type="scientific">Acetivibrio saccincola</name>
    <dbReference type="NCBI Taxonomy" id="1677857"/>
    <lineage>
        <taxon>Bacteria</taxon>
        <taxon>Bacillati</taxon>
        <taxon>Bacillota</taxon>
        <taxon>Clostridia</taxon>
        <taxon>Eubacteriales</taxon>
        <taxon>Oscillospiraceae</taxon>
        <taxon>Acetivibrio</taxon>
    </lineage>
</organism>
<evidence type="ECO:0000256" key="3">
    <source>
        <dbReference type="ARBA" id="ARBA00023125"/>
    </source>
</evidence>
<dbReference type="Gene3D" id="3.90.220.20">
    <property type="entry name" value="DNA methylase specificity domains"/>
    <property type="match status" value="2"/>
</dbReference>
<evidence type="ECO:0000256" key="6">
    <source>
        <dbReference type="SAM" id="MobiDB-lite"/>
    </source>
</evidence>
<evidence type="ECO:0000256" key="1">
    <source>
        <dbReference type="ARBA" id="ARBA00010923"/>
    </source>
</evidence>
<feature type="region of interest" description="Disordered" evidence="6">
    <location>
        <begin position="492"/>
        <end position="514"/>
    </location>
</feature>
<evidence type="ECO:0000256" key="4">
    <source>
        <dbReference type="ARBA" id="ARBA00038652"/>
    </source>
</evidence>
<protein>
    <submittedName>
        <fullName evidence="8">Type-1 restriction enzyme EcoKI specificity protein</fullName>
    </submittedName>
</protein>
<dbReference type="RefSeq" id="WP_101300415.1">
    <property type="nucleotide sequence ID" value="NZ_CP025197.1"/>
</dbReference>
<keyword evidence="9" id="KW-1185">Reference proteome</keyword>
<dbReference type="GO" id="GO:0009307">
    <property type="term" value="P:DNA restriction-modification system"/>
    <property type="evidence" value="ECO:0007669"/>
    <property type="project" value="UniProtKB-KW"/>
</dbReference>
<evidence type="ECO:0000256" key="5">
    <source>
        <dbReference type="SAM" id="Coils"/>
    </source>
</evidence>
<evidence type="ECO:0000313" key="9">
    <source>
        <dbReference type="Proteomes" id="UP000233534"/>
    </source>
</evidence>
<dbReference type="InterPro" id="IPR000055">
    <property type="entry name" value="Restrct_endonuc_typeI_TRD"/>
</dbReference>
<gene>
    <name evidence="8" type="primary">hsdS</name>
    <name evidence="8" type="ORF">HVS_06690</name>
</gene>
<dbReference type="PANTHER" id="PTHR43140">
    <property type="entry name" value="TYPE-1 RESTRICTION ENZYME ECOKI SPECIFICITY PROTEIN"/>
    <property type="match status" value="1"/>
</dbReference>
<reference evidence="8 9" key="1">
    <citation type="submission" date="2017-12" db="EMBL/GenBank/DDBJ databases">
        <title>Complete genome sequence of Herbivorax saccincola GGR1, a novel Cellulosome-producing hydrolytic bacterium in a thermophilic biogas plant, established by Illumina and Nanopore MinION sequencing.</title>
        <authorList>
            <person name="Pechtl A."/>
            <person name="Ruckert C."/>
            <person name="Koeck D.E."/>
            <person name="Maus I."/>
            <person name="Winkler A."/>
            <person name="Kalinowski J."/>
            <person name="Puhler A."/>
            <person name="Schwarz W.W."/>
            <person name="Zverlov V.V."/>
            <person name="Schluter A."/>
            <person name="Liebl W."/>
        </authorList>
    </citation>
    <scope>NUCLEOTIDE SEQUENCE [LARGE SCALE GENOMIC DNA]</scope>
    <source>
        <strain evidence="9">SR1</strain>
    </source>
</reference>
<dbReference type="Gene3D" id="1.10.287.1120">
    <property type="entry name" value="Bipartite methylase S protein"/>
    <property type="match status" value="1"/>
</dbReference>
<dbReference type="KEGG" id="hsc:HVS_06690"/>
<accession>A0A2K9EAT3</accession>
<dbReference type="InterPro" id="IPR044946">
    <property type="entry name" value="Restrct_endonuc_typeI_TRD_sf"/>
</dbReference>
<dbReference type="CDD" id="cd17521">
    <property type="entry name" value="RMtype1_S_Sau13435ORF2165P_TRD2-CR2_like"/>
    <property type="match status" value="1"/>
</dbReference>
<evidence type="ECO:0000256" key="2">
    <source>
        <dbReference type="ARBA" id="ARBA00022747"/>
    </source>
</evidence>
<dbReference type="GO" id="GO:0003677">
    <property type="term" value="F:DNA binding"/>
    <property type="evidence" value="ECO:0007669"/>
    <property type="project" value="UniProtKB-KW"/>
</dbReference>